<evidence type="ECO:0000259" key="2">
    <source>
        <dbReference type="PROSITE" id="PS50089"/>
    </source>
</evidence>
<dbReference type="GO" id="GO:0008270">
    <property type="term" value="F:zinc ion binding"/>
    <property type="evidence" value="ECO:0007669"/>
    <property type="project" value="UniProtKB-KW"/>
</dbReference>
<dbReference type="Gene3D" id="3.30.40.10">
    <property type="entry name" value="Zinc/RING finger domain, C3HC4 (zinc finger)"/>
    <property type="match status" value="1"/>
</dbReference>
<dbReference type="PROSITE" id="PS50089">
    <property type="entry name" value="ZF_RING_2"/>
    <property type="match status" value="1"/>
</dbReference>
<dbReference type="InterPro" id="IPR001841">
    <property type="entry name" value="Znf_RING"/>
</dbReference>
<dbReference type="EMBL" id="GIBP01011197">
    <property type="protein sequence ID" value="NDV40166.1"/>
    <property type="molecule type" value="Transcribed_RNA"/>
</dbReference>
<dbReference type="SMART" id="SM00184">
    <property type="entry name" value="RING"/>
    <property type="match status" value="1"/>
</dbReference>
<evidence type="ECO:0000313" key="3">
    <source>
        <dbReference type="EMBL" id="NDV40166.1"/>
    </source>
</evidence>
<reference evidence="3" key="1">
    <citation type="journal article" date="2020" name="J. Eukaryot. Microbiol.">
        <title>De novo Sequencing, Assembly and Annotation of the Transcriptome for the Free-Living Testate Amoeba Arcella intermedia.</title>
        <authorList>
            <person name="Ribeiro G.M."/>
            <person name="Porfirio-Sousa A.L."/>
            <person name="Maurer-Alcala X.X."/>
            <person name="Katz L.A."/>
            <person name="Lahr D.J.G."/>
        </authorList>
    </citation>
    <scope>NUCLEOTIDE SEQUENCE</scope>
</reference>
<name>A0A6B2LUE2_9EUKA</name>
<protein>
    <recommendedName>
        <fullName evidence="2">RING-type domain-containing protein</fullName>
    </recommendedName>
</protein>
<accession>A0A6B2LUE2</accession>
<dbReference type="PANTHER" id="PTHR14879">
    <property type="entry name" value="CASPASE REGULATOR, RING FINGER DOMAIN-CONTAINING"/>
    <property type="match status" value="1"/>
</dbReference>
<feature type="domain" description="RING-type" evidence="2">
    <location>
        <begin position="37"/>
        <end position="72"/>
    </location>
</feature>
<proteinExistence type="predicted"/>
<evidence type="ECO:0000256" key="1">
    <source>
        <dbReference type="PROSITE-ProRule" id="PRU00175"/>
    </source>
</evidence>
<sequence>MKLRLEGFNELKRVVDRTVNELQLAMMRKKDLEKFLCVVCLEREKNTVLLPCSHFLSCSLCSEGLKECPVCRIPLSGRLVCKYFEKGKE</sequence>
<keyword evidence="1" id="KW-0863">Zinc-finger</keyword>
<organism evidence="3">
    <name type="scientific">Arcella intermedia</name>
    <dbReference type="NCBI Taxonomy" id="1963864"/>
    <lineage>
        <taxon>Eukaryota</taxon>
        <taxon>Amoebozoa</taxon>
        <taxon>Tubulinea</taxon>
        <taxon>Elardia</taxon>
        <taxon>Arcellinida</taxon>
        <taxon>Sphaerothecina</taxon>
        <taxon>Arcellidae</taxon>
        <taxon>Arcella</taxon>
    </lineage>
</organism>
<keyword evidence="1" id="KW-0479">Metal-binding</keyword>
<dbReference type="PANTHER" id="PTHR14879:SF5">
    <property type="entry name" value="RING-TYPE DOMAIN-CONTAINING PROTEIN"/>
    <property type="match status" value="1"/>
</dbReference>
<dbReference type="InterPro" id="IPR051728">
    <property type="entry name" value="RING-FYVE_E3_ubiquitin-ligase"/>
</dbReference>
<dbReference type="Pfam" id="PF13920">
    <property type="entry name" value="zf-C3HC4_3"/>
    <property type="match status" value="1"/>
</dbReference>
<keyword evidence="1" id="KW-0862">Zinc</keyword>
<dbReference type="AlphaFoldDB" id="A0A6B2LUE2"/>
<dbReference type="InterPro" id="IPR013083">
    <property type="entry name" value="Znf_RING/FYVE/PHD"/>
</dbReference>
<dbReference type="SUPFAM" id="SSF57850">
    <property type="entry name" value="RING/U-box"/>
    <property type="match status" value="1"/>
</dbReference>